<protein>
    <recommendedName>
        <fullName evidence="5">Protein kinase domain-containing protein</fullName>
    </recommendedName>
</protein>
<dbReference type="Gene3D" id="1.10.510.10">
    <property type="entry name" value="Transferase(Phosphotransferase) domain 1"/>
    <property type="match status" value="1"/>
</dbReference>
<dbReference type="InterPro" id="IPR011009">
    <property type="entry name" value="Kinase-like_dom_sf"/>
</dbReference>
<keyword evidence="4" id="KW-1133">Transmembrane helix</keyword>
<dbReference type="SUPFAM" id="SSF56112">
    <property type="entry name" value="Protein kinase-like (PK-like)"/>
    <property type="match status" value="1"/>
</dbReference>
<feature type="binding site" evidence="3">
    <location>
        <position position="115"/>
    </location>
    <ligand>
        <name>ATP</name>
        <dbReference type="ChEBI" id="CHEBI:30616"/>
    </ligand>
</feature>
<dbReference type="FunFam" id="3.30.200.20:FF:000214">
    <property type="entry name" value="WAK1-OsWAK receptor-like cytoplasmic kinase (OsWAK-RLCK)"/>
    <property type="match status" value="1"/>
</dbReference>
<dbReference type="PROSITE" id="PS00107">
    <property type="entry name" value="PROTEIN_KINASE_ATP"/>
    <property type="match status" value="1"/>
</dbReference>
<keyword evidence="4" id="KW-0812">Transmembrane</keyword>
<keyword evidence="4" id="KW-0472">Membrane</keyword>
<dbReference type="PROSITE" id="PS50011">
    <property type="entry name" value="PROTEIN_KINASE_DOM"/>
    <property type="match status" value="1"/>
</dbReference>
<dbReference type="Pfam" id="PF07714">
    <property type="entry name" value="PK_Tyr_Ser-Thr"/>
    <property type="match status" value="1"/>
</dbReference>
<dbReference type="PANTHER" id="PTHR46008:SF2">
    <property type="entry name" value="LEAF RUST 10 DISEASE-RESISTANCE LOCUS RECEPTOR-LIKE PROTEIN KINASE-LIKE 1.4"/>
    <property type="match status" value="1"/>
</dbReference>
<evidence type="ECO:0000256" key="1">
    <source>
        <dbReference type="ARBA" id="ARBA00022741"/>
    </source>
</evidence>
<dbReference type="GO" id="GO:0005524">
    <property type="term" value="F:ATP binding"/>
    <property type="evidence" value="ECO:0007669"/>
    <property type="project" value="UniProtKB-UniRule"/>
</dbReference>
<dbReference type="AlphaFoldDB" id="A0A2N9G697"/>
<evidence type="ECO:0000313" key="6">
    <source>
        <dbReference type="EMBL" id="SPC95092.1"/>
    </source>
</evidence>
<sequence>MKNIGAFQSKLNFLLSSALAFGCAVIIIIFVSFIIRHHYKKKYASSNLLGRNTYSEPFSRSEVEGGSVYFGVPVFSYSELEEATNNFDVEKELGDGGFGTVYHGKLHDGREVAVKRLYGHNYRRVEQFMNEIEILTRLRHKNLVSHYGCTSRHCRELLLVYEYIPNGTVADHIHGHQATPGSLTWPTRMSIAIETASALAYLHASDIIHERITENMKS</sequence>
<feature type="domain" description="Protein kinase" evidence="5">
    <location>
        <begin position="87"/>
        <end position="218"/>
    </location>
</feature>
<evidence type="ECO:0000259" key="5">
    <source>
        <dbReference type="PROSITE" id="PS50011"/>
    </source>
</evidence>
<organism evidence="6">
    <name type="scientific">Fagus sylvatica</name>
    <name type="common">Beechnut</name>
    <dbReference type="NCBI Taxonomy" id="28930"/>
    <lineage>
        <taxon>Eukaryota</taxon>
        <taxon>Viridiplantae</taxon>
        <taxon>Streptophyta</taxon>
        <taxon>Embryophyta</taxon>
        <taxon>Tracheophyta</taxon>
        <taxon>Spermatophyta</taxon>
        <taxon>Magnoliopsida</taxon>
        <taxon>eudicotyledons</taxon>
        <taxon>Gunneridae</taxon>
        <taxon>Pentapetalae</taxon>
        <taxon>rosids</taxon>
        <taxon>fabids</taxon>
        <taxon>Fagales</taxon>
        <taxon>Fagaceae</taxon>
        <taxon>Fagus</taxon>
    </lineage>
</organism>
<dbReference type="PROSITE" id="PS51257">
    <property type="entry name" value="PROKAR_LIPOPROTEIN"/>
    <property type="match status" value="1"/>
</dbReference>
<dbReference type="InterPro" id="IPR017441">
    <property type="entry name" value="Protein_kinase_ATP_BS"/>
</dbReference>
<gene>
    <name evidence="6" type="ORF">FSB_LOCUS22974</name>
</gene>
<proteinExistence type="predicted"/>
<evidence type="ECO:0000256" key="4">
    <source>
        <dbReference type="SAM" id="Phobius"/>
    </source>
</evidence>
<dbReference type="PANTHER" id="PTHR46008">
    <property type="entry name" value="LEAF RUST 10 DISEASE-RESISTANCE LOCUS RECEPTOR-LIKE PROTEIN KINASE-LIKE 1.4"/>
    <property type="match status" value="1"/>
</dbReference>
<dbReference type="GO" id="GO:0004672">
    <property type="term" value="F:protein kinase activity"/>
    <property type="evidence" value="ECO:0007669"/>
    <property type="project" value="InterPro"/>
</dbReference>
<name>A0A2N9G697_FAGSY</name>
<dbReference type="Gene3D" id="3.30.200.20">
    <property type="entry name" value="Phosphorylase Kinase, domain 1"/>
    <property type="match status" value="1"/>
</dbReference>
<keyword evidence="1 3" id="KW-0547">Nucleotide-binding</keyword>
<dbReference type="EMBL" id="OIVN01001538">
    <property type="protein sequence ID" value="SPC95092.1"/>
    <property type="molecule type" value="Genomic_DNA"/>
</dbReference>
<keyword evidence="2 3" id="KW-0067">ATP-binding</keyword>
<evidence type="ECO:0000256" key="3">
    <source>
        <dbReference type="PROSITE-ProRule" id="PRU10141"/>
    </source>
</evidence>
<reference evidence="6" key="1">
    <citation type="submission" date="2018-02" db="EMBL/GenBank/DDBJ databases">
        <authorList>
            <person name="Cohen D.B."/>
            <person name="Kent A.D."/>
        </authorList>
    </citation>
    <scope>NUCLEOTIDE SEQUENCE</scope>
</reference>
<dbReference type="InterPro" id="IPR001245">
    <property type="entry name" value="Ser-Thr/Tyr_kinase_cat_dom"/>
</dbReference>
<evidence type="ECO:0000256" key="2">
    <source>
        <dbReference type="ARBA" id="ARBA00022840"/>
    </source>
</evidence>
<accession>A0A2N9G697</accession>
<dbReference type="InterPro" id="IPR000719">
    <property type="entry name" value="Prot_kinase_dom"/>
</dbReference>
<feature type="transmembrane region" description="Helical" evidence="4">
    <location>
        <begin position="12"/>
        <end position="35"/>
    </location>
</feature>